<evidence type="ECO:0000313" key="1">
    <source>
        <dbReference type="EMBL" id="RJF35648.1"/>
    </source>
</evidence>
<gene>
    <name evidence="1" type="ORF">D4741_11810</name>
</gene>
<dbReference type="EMBL" id="QYSE01000002">
    <property type="protein sequence ID" value="RJF35648.1"/>
    <property type="molecule type" value="Genomic_DNA"/>
</dbReference>
<dbReference type="Proteomes" id="UP000265938">
    <property type="component" value="Unassembled WGS sequence"/>
</dbReference>
<dbReference type="AlphaFoldDB" id="A0A3A3EKV3"/>
<evidence type="ECO:0000313" key="2">
    <source>
        <dbReference type="Proteomes" id="UP000265938"/>
    </source>
</evidence>
<sequence>MDRKNNTKYKNFIDNAIRSPNLCIHIKDNIEECDEKMKIYPVYEQNFLSDSFLSFWFCEECFQNCKLPKPGVMVYHENFDELSFQDDIKIKNPYKDFIDENIKYTVRNSEFIKKYKPQLEIMTREKCNVVDFLIEESEGDI</sequence>
<comment type="caution">
    <text evidence="1">The sequence shown here is derived from an EMBL/GenBank/DDBJ whole genome shotgun (WGS) entry which is preliminary data.</text>
</comment>
<organism evidence="1 2">
    <name type="scientific">Pseudoalteromonas gelatinilytica</name>
    <dbReference type="NCBI Taxonomy" id="1703256"/>
    <lineage>
        <taxon>Bacteria</taxon>
        <taxon>Pseudomonadati</taxon>
        <taxon>Pseudomonadota</taxon>
        <taxon>Gammaproteobacteria</taxon>
        <taxon>Alteromonadales</taxon>
        <taxon>Pseudoalteromonadaceae</taxon>
        <taxon>Pseudoalteromonas</taxon>
    </lineage>
</organism>
<name>A0A3A3EKV3_9GAMM</name>
<proteinExistence type="predicted"/>
<protein>
    <submittedName>
        <fullName evidence="1">Uncharacterized protein</fullName>
    </submittedName>
</protein>
<accession>A0A3A3EKV3</accession>
<reference evidence="1 2" key="1">
    <citation type="submission" date="2018-09" db="EMBL/GenBank/DDBJ databases">
        <title>Identification of marine bacteria producing industrial enzymes.</title>
        <authorList>
            <person name="Cheng T.H."/>
            <person name="Saidin J."/>
            <person name="Muhd D.D."/>
            <person name="Isa M.N.M."/>
            <person name="Bakar M.F.A."/>
            <person name="Ismail N."/>
        </authorList>
    </citation>
    <scope>NUCLEOTIDE SEQUENCE [LARGE SCALE GENOMIC DNA]</scope>
    <source>
        <strain evidence="1 2">MNAD 1.6</strain>
    </source>
</reference>
<dbReference type="RefSeq" id="WP_119853109.1">
    <property type="nucleotide sequence ID" value="NZ_QYSE01000002.1"/>
</dbReference>